<name>A0A699YW52_HAELA</name>
<keyword evidence="2" id="KW-0812">Transmembrane</keyword>
<evidence type="ECO:0000256" key="2">
    <source>
        <dbReference type="SAM" id="Phobius"/>
    </source>
</evidence>
<organism evidence="3 4">
    <name type="scientific">Haematococcus lacustris</name>
    <name type="common">Green alga</name>
    <name type="synonym">Haematococcus pluvialis</name>
    <dbReference type="NCBI Taxonomy" id="44745"/>
    <lineage>
        <taxon>Eukaryota</taxon>
        <taxon>Viridiplantae</taxon>
        <taxon>Chlorophyta</taxon>
        <taxon>core chlorophytes</taxon>
        <taxon>Chlorophyceae</taxon>
        <taxon>CS clade</taxon>
        <taxon>Chlamydomonadales</taxon>
        <taxon>Haematococcaceae</taxon>
        <taxon>Haematococcus</taxon>
    </lineage>
</organism>
<keyword evidence="2" id="KW-1133">Transmembrane helix</keyword>
<keyword evidence="4" id="KW-1185">Reference proteome</keyword>
<feature type="compositionally biased region" description="Basic and acidic residues" evidence="1">
    <location>
        <begin position="74"/>
        <end position="91"/>
    </location>
</feature>
<feature type="transmembrane region" description="Helical" evidence="2">
    <location>
        <begin position="278"/>
        <end position="293"/>
    </location>
</feature>
<gene>
    <name evidence="3" type="ORF">HaLaN_09321</name>
</gene>
<evidence type="ECO:0000313" key="3">
    <source>
        <dbReference type="EMBL" id="GFH13435.1"/>
    </source>
</evidence>
<dbReference type="EMBL" id="BLLF01000612">
    <property type="protein sequence ID" value="GFH13435.1"/>
    <property type="molecule type" value="Genomic_DNA"/>
</dbReference>
<keyword evidence="2" id="KW-0472">Membrane</keyword>
<comment type="caution">
    <text evidence="3">The sequence shown here is derived from an EMBL/GenBank/DDBJ whole genome shotgun (WGS) entry which is preliminary data.</text>
</comment>
<dbReference type="Proteomes" id="UP000485058">
    <property type="component" value="Unassembled WGS sequence"/>
</dbReference>
<evidence type="ECO:0000313" key="4">
    <source>
        <dbReference type="Proteomes" id="UP000485058"/>
    </source>
</evidence>
<reference evidence="3 4" key="1">
    <citation type="submission" date="2020-02" db="EMBL/GenBank/DDBJ databases">
        <title>Draft genome sequence of Haematococcus lacustris strain NIES-144.</title>
        <authorList>
            <person name="Morimoto D."/>
            <person name="Nakagawa S."/>
            <person name="Yoshida T."/>
            <person name="Sawayama S."/>
        </authorList>
    </citation>
    <scope>NUCLEOTIDE SEQUENCE [LARGE SCALE GENOMIC DNA]</scope>
    <source>
        <strain evidence="3 4">NIES-144</strain>
    </source>
</reference>
<feature type="compositionally biased region" description="Basic and acidic residues" evidence="1">
    <location>
        <begin position="44"/>
        <end position="54"/>
    </location>
</feature>
<proteinExistence type="predicted"/>
<protein>
    <submittedName>
        <fullName evidence="3">Uncharacterized protein</fullName>
    </submittedName>
</protein>
<feature type="non-terminal residue" evidence="3">
    <location>
        <position position="294"/>
    </location>
</feature>
<feature type="non-terminal residue" evidence="3">
    <location>
        <position position="1"/>
    </location>
</feature>
<evidence type="ECO:0000256" key="1">
    <source>
        <dbReference type="SAM" id="MobiDB-lite"/>
    </source>
</evidence>
<accession>A0A699YW52</accession>
<feature type="region of interest" description="Disordered" evidence="1">
    <location>
        <begin position="20"/>
        <end position="106"/>
    </location>
</feature>
<feature type="transmembrane region" description="Helical" evidence="2">
    <location>
        <begin position="245"/>
        <end position="266"/>
    </location>
</feature>
<feature type="compositionally biased region" description="Low complexity" evidence="1">
    <location>
        <begin position="55"/>
        <end position="73"/>
    </location>
</feature>
<sequence>MRSQRPLPSAAYFAVTHGLSSNQRSVDPPSPDLTATSTSAAPRRYPERGPERGSLELSSTHLLSSTSQPSSGPQERREGWVVKGSMGDHGHAQAHAGAHGQGQDERGDWLLSAGAGVRERGKCHLPRPSELKLTLRKGLGQDKGLGAAKPGRAVDEVAQGLLGGAEVKSSGEGDAGGKVKQKGVRMARVKAVLASFRPTNIQDFDKMLDPLALAFLFLFCCGLVARDTVSDFQLDSPLRGNPYLLIAISWSFFNAIPPYIFLHYCFSAGPTFKFMTRWLPWISLVLLLGAVSIM</sequence>
<dbReference type="AlphaFoldDB" id="A0A699YW52"/>
<feature type="transmembrane region" description="Helical" evidence="2">
    <location>
        <begin position="207"/>
        <end position="225"/>
    </location>
</feature>